<evidence type="ECO:0000256" key="1">
    <source>
        <dbReference type="ARBA" id="ARBA00022676"/>
    </source>
</evidence>
<dbReference type="EMBL" id="QCYY01003394">
    <property type="protein sequence ID" value="ROT63706.1"/>
    <property type="molecule type" value="Genomic_DNA"/>
</dbReference>
<dbReference type="Pfam" id="PF19745">
    <property type="entry name" value="FUT8_N_cat"/>
    <property type="match status" value="2"/>
</dbReference>
<dbReference type="GO" id="GO:0046921">
    <property type="term" value="F:alpha-(1-&gt;6)-fucosyltransferase activity"/>
    <property type="evidence" value="ECO:0007669"/>
    <property type="project" value="TreeGrafter"/>
</dbReference>
<comment type="caution">
    <text evidence="5">The sequence shown here is derived from an EMBL/GenBank/DDBJ whole genome shotgun (WGS) entry which is preliminary data.</text>
</comment>
<organism evidence="5 6">
    <name type="scientific">Penaeus vannamei</name>
    <name type="common">Whiteleg shrimp</name>
    <name type="synonym">Litopenaeus vannamei</name>
    <dbReference type="NCBI Taxonomy" id="6689"/>
    <lineage>
        <taxon>Eukaryota</taxon>
        <taxon>Metazoa</taxon>
        <taxon>Ecdysozoa</taxon>
        <taxon>Arthropoda</taxon>
        <taxon>Crustacea</taxon>
        <taxon>Multicrustacea</taxon>
        <taxon>Malacostraca</taxon>
        <taxon>Eumalacostraca</taxon>
        <taxon>Eucarida</taxon>
        <taxon>Decapoda</taxon>
        <taxon>Dendrobranchiata</taxon>
        <taxon>Penaeoidea</taxon>
        <taxon>Penaeidae</taxon>
        <taxon>Penaeus</taxon>
    </lineage>
</organism>
<gene>
    <name evidence="5" type="ORF">C7M84_018386</name>
</gene>
<accession>A0A3R7P8B5</accession>
<dbReference type="PANTHER" id="PTHR13132">
    <property type="entry name" value="ALPHA- 1,6 -FUCOSYLTRANSFERASE"/>
    <property type="match status" value="1"/>
</dbReference>
<dbReference type="PANTHER" id="PTHR13132:SF29">
    <property type="entry name" value="ALPHA-(1,6)-FUCOSYLTRANSFERASE"/>
    <property type="match status" value="1"/>
</dbReference>
<dbReference type="OrthoDB" id="2014825at2759"/>
<dbReference type="STRING" id="6689.A0A3R7P8B5"/>
<dbReference type="GO" id="GO:0006487">
    <property type="term" value="P:protein N-linked glycosylation"/>
    <property type="evidence" value="ECO:0007669"/>
    <property type="project" value="TreeGrafter"/>
</dbReference>
<keyword evidence="1 3" id="KW-0328">Glycosyltransferase</keyword>
<dbReference type="PROSITE" id="PS51659">
    <property type="entry name" value="GT23"/>
    <property type="match status" value="1"/>
</dbReference>
<evidence type="ECO:0000256" key="2">
    <source>
        <dbReference type="ARBA" id="ARBA00022679"/>
    </source>
</evidence>
<keyword evidence="6" id="KW-1185">Reference proteome</keyword>
<feature type="domain" description="GT23" evidence="4">
    <location>
        <begin position="232"/>
        <end position="386"/>
    </location>
</feature>
<keyword evidence="2 3" id="KW-0808">Transferase</keyword>
<protein>
    <submittedName>
        <fullName evidence="5">Putative alpha-(1,6)-fucosyltransferase-like isoform X1</fullName>
    </submittedName>
</protein>
<reference evidence="5 6" key="1">
    <citation type="submission" date="2018-04" db="EMBL/GenBank/DDBJ databases">
        <authorList>
            <person name="Zhang X."/>
            <person name="Yuan J."/>
            <person name="Li F."/>
            <person name="Xiang J."/>
        </authorList>
    </citation>
    <scope>NUCLEOTIDE SEQUENCE [LARGE SCALE GENOMIC DNA]</scope>
    <source>
        <tissue evidence="5">Muscle</tissue>
    </source>
</reference>
<dbReference type="Proteomes" id="UP000283509">
    <property type="component" value="Unassembled WGS sequence"/>
</dbReference>
<evidence type="ECO:0000256" key="3">
    <source>
        <dbReference type="PROSITE-ProRule" id="PRU00992"/>
    </source>
</evidence>
<evidence type="ECO:0000259" key="4">
    <source>
        <dbReference type="PROSITE" id="PS51659"/>
    </source>
</evidence>
<dbReference type="InterPro" id="IPR027350">
    <property type="entry name" value="GT23_dom"/>
</dbReference>
<dbReference type="AlphaFoldDB" id="A0A3R7P8B5"/>
<dbReference type="InterPro" id="IPR045573">
    <property type="entry name" value="Fut8_N_cat"/>
</dbReference>
<evidence type="ECO:0000313" key="5">
    <source>
        <dbReference type="EMBL" id="ROT63706.1"/>
    </source>
</evidence>
<comment type="similarity">
    <text evidence="3">Belongs to the glycosyltransferase 23 family.</text>
</comment>
<comment type="caution">
    <text evidence="3">Lacks conserved residue(s) required for the propagation of feature annotation.</text>
</comment>
<proteinExistence type="inferred from homology"/>
<evidence type="ECO:0000313" key="6">
    <source>
        <dbReference type="Proteomes" id="UP000283509"/>
    </source>
</evidence>
<sequence>MEVVDDFFDDLEVRGTNVTTRRIYLAQTTGCPPGSEEVSVSLYLGESLGFPNYKFVFNEDSVASASLGRRGSVDNMKYLMADILFLSRSDFLVCGMSSNHMHLFLLDTTTSEQEQKFAFAGTSKPQESYTGPRFHENTDALLRQVESDVYHTRQFVLAQLRRLQTQAASENRENFANVIEDVKHYFSVTQSDLWRFRKESGLHAWQKSEAEKLTSLVQNRIHALQNPADCKSAKKLVCNLPVPPKGRGIGSQLHHFCYCFLAAYGTQRTLIVNERKSKMEFSTGTYFLPLSENCTYTNMSATWPGISSSSSPVVQFPDSDKPKPRPNYFPRSLPRDFGQRLVKVHGDPFAWWMGQFFKYAMRMTEGFQEYVEKLGARLGFESPIVG</sequence>
<name>A0A3R7P8B5_PENVA</name>
<reference evidence="5 6" key="2">
    <citation type="submission" date="2019-01" db="EMBL/GenBank/DDBJ databases">
        <title>The decoding of complex shrimp genome reveals the adaptation for benthos swimmer, frequently molting mechanism and breeding impact on genome.</title>
        <authorList>
            <person name="Sun Y."/>
            <person name="Gao Y."/>
            <person name="Yu Y."/>
        </authorList>
    </citation>
    <scope>NUCLEOTIDE SEQUENCE [LARGE SCALE GENOMIC DNA]</scope>
    <source>
        <tissue evidence="5">Muscle</tissue>
    </source>
</reference>